<keyword evidence="2 5" id="KW-0732">Signal</keyword>
<evidence type="ECO:0000313" key="7">
    <source>
        <dbReference type="Proteomes" id="UP000010523"/>
    </source>
</evidence>
<comment type="caution">
    <text evidence="6">The sequence shown here is derived from an EMBL/GenBank/DDBJ whole genome shotgun (WGS) entry which is preliminary data.</text>
</comment>
<dbReference type="SUPFAM" id="SSF53807">
    <property type="entry name" value="Helical backbone' metal receptor"/>
    <property type="match status" value="1"/>
</dbReference>
<dbReference type="PANTHER" id="PTHR42953">
    <property type="entry name" value="HIGH-AFFINITY ZINC UPTAKE SYSTEM PROTEIN ZNUA-RELATED"/>
    <property type="match status" value="1"/>
</dbReference>
<dbReference type="OrthoDB" id="9810636at2"/>
<dbReference type="Gene3D" id="3.40.50.1980">
    <property type="entry name" value="Nitrogenase molybdenum iron protein domain"/>
    <property type="match status" value="2"/>
</dbReference>
<dbReference type="PRINTS" id="PR00690">
    <property type="entry name" value="ADHESNFAMILY"/>
</dbReference>
<keyword evidence="7" id="KW-1185">Reference proteome</keyword>
<dbReference type="PATRIC" id="fig|997296.3.peg.3659"/>
<dbReference type="AlphaFoldDB" id="I3DYN0"/>
<proteinExistence type="inferred from homology"/>
<feature type="region of interest" description="Disordered" evidence="4">
    <location>
        <begin position="121"/>
        <end position="173"/>
    </location>
</feature>
<evidence type="ECO:0000256" key="2">
    <source>
        <dbReference type="ARBA" id="ARBA00022729"/>
    </source>
</evidence>
<evidence type="ECO:0000256" key="4">
    <source>
        <dbReference type="SAM" id="MobiDB-lite"/>
    </source>
</evidence>
<name>I3DYN0_BACMT</name>
<evidence type="ECO:0000256" key="1">
    <source>
        <dbReference type="ARBA" id="ARBA00022448"/>
    </source>
</evidence>
<accession>I3DYN0</accession>
<evidence type="ECO:0000256" key="3">
    <source>
        <dbReference type="RuleBase" id="RU003512"/>
    </source>
</evidence>
<keyword evidence="1 3" id="KW-0813">Transport</keyword>
<dbReference type="GO" id="GO:0046872">
    <property type="term" value="F:metal ion binding"/>
    <property type="evidence" value="ECO:0007669"/>
    <property type="project" value="InterPro"/>
</dbReference>
<organism evidence="6 7">
    <name type="scientific">Bacillus methanolicus PB1</name>
    <dbReference type="NCBI Taxonomy" id="997296"/>
    <lineage>
        <taxon>Bacteria</taxon>
        <taxon>Bacillati</taxon>
        <taxon>Bacillota</taxon>
        <taxon>Bacilli</taxon>
        <taxon>Bacillales</taxon>
        <taxon>Bacillaceae</taxon>
        <taxon>Bacillus</taxon>
    </lineage>
</organism>
<comment type="similarity">
    <text evidence="3">Belongs to the bacterial solute-binding protein 9 family.</text>
</comment>
<sequence>MKKLILLISLLLPISLFLSACGNEADSAKKNDSKLMIYTTIYPLAYFTERIGGDFVSADSIYPAGADEHTFEPSQKDMMKLADADLFIYIGLGLEGFVNKAKDILKNEDVSLVAAGEHITFDEPKAAEGEEDTHAGEERATEEEHSHEDEHSHEEGHSHEGGHDDGHHHGDIDPHVWLDPLYAKQLAEEIKNALSEKLPEQKSTFEENYQELAKELDDLHHQFEKTIHSAKRHEIIVSHAAYGYWEKRYGLEQISISGLSTTNEPSQKELEKIIAVAKEHNLKYVLVEQNFSSKLSGIVQREIGGDALTLHNLATLTDEDIKNNETYFTLMKKNIETLKKALNEKFF</sequence>
<dbReference type="GO" id="GO:0007155">
    <property type="term" value="P:cell adhesion"/>
    <property type="evidence" value="ECO:0007669"/>
    <property type="project" value="InterPro"/>
</dbReference>
<dbReference type="Proteomes" id="UP000010523">
    <property type="component" value="Unassembled WGS sequence"/>
</dbReference>
<dbReference type="Pfam" id="PF01297">
    <property type="entry name" value="ZnuA"/>
    <property type="match status" value="1"/>
</dbReference>
<protein>
    <submittedName>
        <fullName evidence="6">Zinc-binding protein adcA</fullName>
    </submittedName>
</protein>
<evidence type="ECO:0000256" key="5">
    <source>
        <dbReference type="SAM" id="SignalP"/>
    </source>
</evidence>
<dbReference type="InterPro" id="IPR006128">
    <property type="entry name" value="Lipoprotein_PsaA-like"/>
</dbReference>
<dbReference type="InterPro" id="IPR006127">
    <property type="entry name" value="ZnuA-like"/>
</dbReference>
<dbReference type="STRING" id="997296.PB1_17379"/>
<evidence type="ECO:0000313" key="6">
    <source>
        <dbReference type="EMBL" id="EIJ79351.1"/>
    </source>
</evidence>
<dbReference type="GO" id="GO:0030001">
    <property type="term" value="P:metal ion transport"/>
    <property type="evidence" value="ECO:0007669"/>
    <property type="project" value="InterPro"/>
</dbReference>
<dbReference type="EMBL" id="AFEU01000003">
    <property type="protein sequence ID" value="EIJ79351.1"/>
    <property type="molecule type" value="Genomic_DNA"/>
</dbReference>
<dbReference type="InterPro" id="IPR006129">
    <property type="entry name" value="AdhesinB"/>
</dbReference>
<dbReference type="PANTHER" id="PTHR42953:SF8">
    <property type="entry name" value="ZINT DOMAIN-CONTAINING PROTEIN"/>
    <property type="match status" value="1"/>
</dbReference>
<feature type="signal peptide" evidence="5">
    <location>
        <begin position="1"/>
        <end position="20"/>
    </location>
</feature>
<gene>
    <name evidence="6" type="ORF">PB1_17379</name>
</gene>
<dbReference type="InterPro" id="IPR050492">
    <property type="entry name" value="Bact_metal-bind_prot9"/>
</dbReference>
<reference evidence="6 7" key="1">
    <citation type="journal article" date="2012" name="Appl. Environ. Microbiol.">
        <title>Genome Sequence of Thermotolerant Bacillus methanolicus: Features and Regulation Related to Methylotrophy and Production of L-Lysine and L-Glutamate from Methanol.</title>
        <authorList>
            <person name="Heggeset T.M."/>
            <person name="Krog A."/>
            <person name="Balzer S."/>
            <person name="Wentzel A."/>
            <person name="Ellingsen T.E."/>
            <person name="Brautaset T."/>
        </authorList>
    </citation>
    <scope>NUCLEOTIDE SEQUENCE [LARGE SCALE GENOMIC DNA]</scope>
    <source>
        <strain evidence="6 7">PB1</strain>
    </source>
</reference>
<feature type="chain" id="PRO_5039073986" evidence="5">
    <location>
        <begin position="21"/>
        <end position="347"/>
    </location>
</feature>
<dbReference type="PRINTS" id="PR00691">
    <property type="entry name" value="ADHESINB"/>
</dbReference>
<dbReference type="RefSeq" id="WP_004439128.1">
    <property type="nucleotide sequence ID" value="NZ_AFEU01000003.1"/>
</dbReference>
<dbReference type="eggNOG" id="COG0803">
    <property type="taxonomic scope" value="Bacteria"/>
</dbReference>
<dbReference type="PROSITE" id="PS51257">
    <property type="entry name" value="PROKAR_LIPOPROTEIN"/>
    <property type="match status" value="1"/>
</dbReference>